<dbReference type="SUPFAM" id="SSF56784">
    <property type="entry name" value="HAD-like"/>
    <property type="match status" value="1"/>
</dbReference>
<dbReference type="NCBIfam" id="TIGR01549">
    <property type="entry name" value="HAD-SF-IA-v1"/>
    <property type="match status" value="1"/>
</dbReference>
<dbReference type="EMBL" id="CP004354">
    <property type="protein sequence ID" value="AGG65759.1"/>
    <property type="molecule type" value="Genomic_DNA"/>
</dbReference>
<organism evidence="5 6">
    <name type="scientific">Corynebacterium callunae DSM 20147</name>
    <dbReference type="NCBI Taxonomy" id="1121353"/>
    <lineage>
        <taxon>Bacteria</taxon>
        <taxon>Bacillati</taxon>
        <taxon>Actinomycetota</taxon>
        <taxon>Actinomycetes</taxon>
        <taxon>Mycobacteriales</taxon>
        <taxon>Corynebacteriaceae</taxon>
        <taxon>Corynebacterium</taxon>
    </lineage>
</organism>
<dbReference type="PANTHER" id="PTHR46470">
    <property type="entry name" value="N-ACYLNEURAMINATE-9-PHOSPHATASE"/>
    <property type="match status" value="1"/>
</dbReference>
<keyword evidence="6" id="KW-1185">Reference proteome</keyword>
<dbReference type="GO" id="GO:0044281">
    <property type="term" value="P:small molecule metabolic process"/>
    <property type="evidence" value="ECO:0007669"/>
    <property type="project" value="UniProtKB-ARBA"/>
</dbReference>
<evidence type="ECO:0000256" key="4">
    <source>
        <dbReference type="ARBA" id="ARBA00022842"/>
    </source>
</evidence>
<comment type="cofactor">
    <cofactor evidence="1">
        <name>Mg(2+)</name>
        <dbReference type="ChEBI" id="CHEBI:18420"/>
    </cofactor>
</comment>
<dbReference type="RefSeq" id="WP_015650213.1">
    <property type="nucleotide sequence ID" value="NC_020506.1"/>
</dbReference>
<evidence type="ECO:0000256" key="2">
    <source>
        <dbReference type="ARBA" id="ARBA00022723"/>
    </source>
</evidence>
<dbReference type="OrthoDB" id="9776368at2"/>
<dbReference type="SFLD" id="SFLDG01129">
    <property type="entry name" value="C1.5:_HAD__Beta-PGM__Phosphata"/>
    <property type="match status" value="1"/>
</dbReference>
<keyword evidence="3" id="KW-0378">Hydrolase</keyword>
<dbReference type="Proteomes" id="UP000011760">
    <property type="component" value="Chromosome"/>
</dbReference>
<dbReference type="GO" id="GO:0046872">
    <property type="term" value="F:metal ion binding"/>
    <property type="evidence" value="ECO:0007669"/>
    <property type="project" value="UniProtKB-KW"/>
</dbReference>
<dbReference type="GO" id="GO:0016791">
    <property type="term" value="F:phosphatase activity"/>
    <property type="evidence" value="ECO:0007669"/>
    <property type="project" value="TreeGrafter"/>
</dbReference>
<evidence type="ECO:0000256" key="3">
    <source>
        <dbReference type="ARBA" id="ARBA00022801"/>
    </source>
</evidence>
<dbReference type="Pfam" id="PF13419">
    <property type="entry name" value="HAD_2"/>
    <property type="match status" value="1"/>
</dbReference>
<evidence type="ECO:0000256" key="1">
    <source>
        <dbReference type="ARBA" id="ARBA00001946"/>
    </source>
</evidence>
<dbReference type="AlphaFoldDB" id="M1UIZ9"/>
<dbReference type="SFLD" id="SFLDS00003">
    <property type="entry name" value="Haloacid_Dehalogenase"/>
    <property type="match status" value="1"/>
</dbReference>
<protein>
    <submittedName>
        <fullName evidence="5">Haloacid dehalogenase superfamily enzyme, subfamily IA</fullName>
    </submittedName>
</protein>
<dbReference type="KEGG" id="ccn:H924_01525"/>
<accession>M1UIZ9</accession>
<keyword evidence="4" id="KW-0460">Magnesium</keyword>
<gene>
    <name evidence="5" type="ORF">H924_01525</name>
</gene>
<proteinExistence type="predicted"/>
<dbReference type="Gene3D" id="1.10.150.520">
    <property type="match status" value="1"/>
</dbReference>
<dbReference type="InterPro" id="IPR041492">
    <property type="entry name" value="HAD_2"/>
</dbReference>
<dbReference type="InterPro" id="IPR036412">
    <property type="entry name" value="HAD-like_sf"/>
</dbReference>
<dbReference type="eggNOG" id="COG1011">
    <property type="taxonomic scope" value="Bacteria"/>
</dbReference>
<dbReference type="HOGENOM" id="CLU_045011_8_3_11"/>
<evidence type="ECO:0000313" key="5">
    <source>
        <dbReference type="EMBL" id="AGG65759.1"/>
    </source>
</evidence>
<name>M1UIZ9_9CORY</name>
<evidence type="ECO:0000313" key="6">
    <source>
        <dbReference type="Proteomes" id="UP000011760"/>
    </source>
</evidence>
<dbReference type="PANTHER" id="PTHR46470:SF2">
    <property type="entry name" value="GLYCERALDEHYDE 3-PHOSPHATE PHOSPHATASE"/>
    <property type="match status" value="1"/>
</dbReference>
<dbReference type="Gene3D" id="3.40.50.1000">
    <property type="entry name" value="HAD superfamily/HAD-like"/>
    <property type="match status" value="1"/>
</dbReference>
<keyword evidence="2" id="KW-0479">Metal-binding</keyword>
<dbReference type="InterPro" id="IPR051400">
    <property type="entry name" value="HAD-like_hydrolase"/>
</dbReference>
<dbReference type="InterPro" id="IPR023214">
    <property type="entry name" value="HAD_sf"/>
</dbReference>
<reference evidence="5 6" key="1">
    <citation type="submission" date="2013-02" db="EMBL/GenBank/DDBJ databases">
        <title>The complete genome sequence of Corynebacterium callunae DSM 20147.</title>
        <authorList>
            <person name="Ruckert C."/>
            <person name="Albersmeier A."/>
            <person name="Kalinowski J."/>
        </authorList>
    </citation>
    <scope>NUCLEOTIDE SEQUENCE [LARGE SCALE GENOMIC DNA]</scope>
    <source>
        <strain evidence="5 6">DSM 20147</strain>
    </source>
</reference>
<dbReference type="InterPro" id="IPR006439">
    <property type="entry name" value="HAD-SF_hydro_IA"/>
</dbReference>
<sequence>MIKAVIFDLDDTLLSENSYQESANKAVLEFLASTNNIPIEVIKNYSLLASRAPRSQYFQQLLSLLGISPNEDNVVDLISVHRGHLPNISWYPDVIETLNSLRSLGSKLGIITDGYSVAQHQKLNALGAREHFDEIVVSDDLGREFWKPHSKPYVVIAEKLGIEPSEMIYVGDNPEKDFYVSSTLGVTTVRIRRDGSLKADRSYKDGIIEDYSVDSLNLVTPLYEELNSKDAGSLG</sequence>